<dbReference type="EMBL" id="AP019860">
    <property type="protein sequence ID" value="BBM86272.1"/>
    <property type="molecule type" value="Genomic_DNA"/>
</dbReference>
<protein>
    <submittedName>
        <fullName evidence="2">Uncharacterized protein</fullName>
    </submittedName>
</protein>
<dbReference type="RefSeq" id="WP_151970338.1">
    <property type="nucleotide sequence ID" value="NZ_AP019860.1"/>
</dbReference>
<sequence length="173" mass="20520">MKKCLTILTMTVLSSFVFAGSSKGEVQRNIKRGGWDVVWGVTIDEKEYIKFGLSAYSGNPWVYFSNYLDRNIDHFARNLRGVGKRALKDLIIRSFKSRGAKMRIGRIEVKAGIATYRRWKRVVYDEPRTRKVKRWINKRWGWWTWSVEFYTARVAKRISLPNHHQPYVAFRIR</sequence>
<dbReference type="OrthoDB" id="1577586at2"/>
<evidence type="ECO:0000313" key="2">
    <source>
        <dbReference type="EMBL" id="BBM86272.1"/>
    </source>
</evidence>
<gene>
    <name evidence="2" type="ORF">UABAM_04658</name>
</gene>
<keyword evidence="1" id="KW-0732">Signal</keyword>
<organism evidence="2 3">
    <name type="scientific">Uabimicrobium amorphum</name>
    <dbReference type="NCBI Taxonomy" id="2596890"/>
    <lineage>
        <taxon>Bacteria</taxon>
        <taxon>Pseudomonadati</taxon>
        <taxon>Planctomycetota</taxon>
        <taxon>Candidatus Uabimicrobiia</taxon>
        <taxon>Candidatus Uabimicrobiales</taxon>
        <taxon>Candidatus Uabimicrobiaceae</taxon>
        <taxon>Candidatus Uabimicrobium</taxon>
    </lineage>
</organism>
<reference evidence="2 3" key="1">
    <citation type="submission" date="2019-08" db="EMBL/GenBank/DDBJ databases">
        <title>Complete genome sequence of Candidatus Uab amorphum.</title>
        <authorList>
            <person name="Shiratori T."/>
            <person name="Suzuki S."/>
            <person name="Kakizawa Y."/>
            <person name="Ishida K."/>
        </authorList>
    </citation>
    <scope>NUCLEOTIDE SEQUENCE [LARGE SCALE GENOMIC DNA]</scope>
    <source>
        <strain evidence="2 3">SRT547</strain>
    </source>
</reference>
<proteinExistence type="predicted"/>
<dbReference type="Proteomes" id="UP000326354">
    <property type="component" value="Chromosome"/>
</dbReference>
<keyword evidence="3" id="KW-1185">Reference proteome</keyword>
<dbReference type="KEGG" id="uam:UABAM_04658"/>
<dbReference type="AlphaFoldDB" id="A0A5S9IRT5"/>
<accession>A0A5S9IRT5</accession>
<feature type="chain" id="PRO_5024859107" evidence="1">
    <location>
        <begin position="20"/>
        <end position="173"/>
    </location>
</feature>
<name>A0A5S9IRT5_UABAM</name>
<evidence type="ECO:0000256" key="1">
    <source>
        <dbReference type="SAM" id="SignalP"/>
    </source>
</evidence>
<feature type="signal peptide" evidence="1">
    <location>
        <begin position="1"/>
        <end position="19"/>
    </location>
</feature>
<evidence type="ECO:0000313" key="3">
    <source>
        <dbReference type="Proteomes" id="UP000326354"/>
    </source>
</evidence>